<dbReference type="FunFam" id="1.10.10.200:FF:000002">
    <property type="entry name" value="Probable transcriptional regulatory protein CLM62_37755"/>
    <property type="match status" value="1"/>
</dbReference>
<accession>A0AAN8G050</accession>
<dbReference type="HAMAP" id="MF_00693">
    <property type="entry name" value="Transcrip_reg_TACO1"/>
    <property type="match status" value="1"/>
</dbReference>
<evidence type="ECO:0000259" key="4">
    <source>
        <dbReference type="Pfam" id="PF20772"/>
    </source>
</evidence>
<reference evidence="5 6" key="1">
    <citation type="submission" date="2024-01" db="EMBL/GenBank/DDBJ databases">
        <title>The genome of the rayed Mediterranean limpet Patella caerulea (Linnaeus, 1758).</title>
        <authorList>
            <person name="Anh-Thu Weber A."/>
            <person name="Halstead-Nussloch G."/>
        </authorList>
    </citation>
    <scope>NUCLEOTIDE SEQUENCE [LARGE SCALE GENOMIC DNA]</scope>
    <source>
        <strain evidence="5">AATW-2023a</strain>
        <tissue evidence="5">Whole specimen</tissue>
    </source>
</reference>
<dbReference type="SUPFAM" id="SSF75625">
    <property type="entry name" value="YebC-like"/>
    <property type="match status" value="1"/>
</dbReference>
<protein>
    <recommendedName>
        <fullName evidence="7">Transcriptional regulatory protein</fullName>
    </recommendedName>
</protein>
<proteinExistence type="inferred from homology"/>
<comment type="subcellular location">
    <subcellularLocation>
        <location evidence="1">Mitochondrion</location>
    </subcellularLocation>
</comment>
<dbReference type="AlphaFoldDB" id="A0AAN8G050"/>
<dbReference type="InterPro" id="IPR048300">
    <property type="entry name" value="TACO1_YebC-like_2nd/3rd_dom"/>
</dbReference>
<evidence type="ECO:0000256" key="1">
    <source>
        <dbReference type="ARBA" id="ARBA00004173"/>
    </source>
</evidence>
<evidence type="ECO:0008006" key="7">
    <source>
        <dbReference type="Google" id="ProtNLM"/>
    </source>
</evidence>
<evidence type="ECO:0000259" key="3">
    <source>
        <dbReference type="Pfam" id="PF01709"/>
    </source>
</evidence>
<dbReference type="EMBL" id="JAZGQO010000021">
    <property type="protein sequence ID" value="KAK6165248.1"/>
    <property type="molecule type" value="Genomic_DNA"/>
</dbReference>
<evidence type="ECO:0000313" key="5">
    <source>
        <dbReference type="EMBL" id="KAK6165248.1"/>
    </source>
</evidence>
<dbReference type="PANTHER" id="PTHR12532">
    <property type="entry name" value="TRANSLATIONAL ACTIVATOR OF CYTOCHROME C OXIDASE 1"/>
    <property type="match status" value="1"/>
</dbReference>
<dbReference type="Gene3D" id="1.10.10.200">
    <property type="match status" value="1"/>
</dbReference>
<sequence>MNITQTSVLNVFKRRLLDLYSPSFIGCAYFGTSCRVLAGHSKWSNIRHTKGANDAKKSSMILSISKRIKASIRATGKADPKTNSALARLIAEANAHDVPNSTIDKIIKAAVLEGNKTKDVVFEGRGPGSCAIIVECSTQHVEKTRNEIASVLKQCGGKIAEPGSLQYFFTQAGFIDVRVKPEDMKDLDEYVDVAIETGAEDVTLQEFEEGEKYLRFECEPATIMVVKSKLEKKGLEILDHQCEYIPNSYIELDETDANKMRKFFDKVEYLTSVDRVHVNVELKETS</sequence>
<organism evidence="5 6">
    <name type="scientific">Patella caerulea</name>
    <name type="common">Rayed Mediterranean limpet</name>
    <dbReference type="NCBI Taxonomy" id="87958"/>
    <lineage>
        <taxon>Eukaryota</taxon>
        <taxon>Metazoa</taxon>
        <taxon>Spiralia</taxon>
        <taxon>Lophotrochozoa</taxon>
        <taxon>Mollusca</taxon>
        <taxon>Gastropoda</taxon>
        <taxon>Patellogastropoda</taxon>
        <taxon>Patelloidea</taxon>
        <taxon>Patellidae</taxon>
        <taxon>Patella</taxon>
    </lineage>
</organism>
<evidence type="ECO:0000256" key="2">
    <source>
        <dbReference type="ARBA" id="ARBA00008724"/>
    </source>
</evidence>
<dbReference type="InterPro" id="IPR029072">
    <property type="entry name" value="YebC-like"/>
</dbReference>
<dbReference type="GO" id="GO:0005739">
    <property type="term" value="C:mitochondrion"/>
    <property type="evidence" value="ECO:0007669"/>
    <property type="project" value="UniProtKB-SubCell"/>
</dbReference>
<evidence type="ECO:0000313" key="6">
    <source>
        <dbReference type="Proteomes" id="UP001347796"/>
    </source>
</evidence>
<dbReference type="InterPro" id="IPR002876">
    <property type="entry name" value="Transcrip_reg_TACO1-like"/>
</dbReference>
<dbReference type="Gene3D" id="3.30.70.980">
    <property type="match status" value="2"/>
</dbReference>
<dbReference type="InterPro" id="IPR017856">
    <property type="entry name" value="Integrase-like_N"/>
</dbReference>
<feature type="domain" description="TACO1/YebC-like second and third" evidence="3">
    <location>
        <begin position="118"/>
        <end position="280"/>
    </location>
</feature>
<keyword evidence="6" id="KW-1185">Reference proteome</keyword>
<name>A0AAN8G050_PATCE</name>
<feature type="domain" description="TACO1/YebC-like N-terminal" evidence="4">
    <location>
        <begin position="41"/>
        <end position="110"/>
    </location>
</feature>
<dbReference type="InterPro" id="IPR049083">
    <property type="entry name" value="TACO1_YebC_N"/>
</dbReference>
<gene>
    <name evidence="5" type="ORF">SNE40_022209</name>
</gene>
<dbReference type="InterPro" id="IPR026564">
    <property type="entry name" value="Transcrip_reg_TACO1-like_dom3"/>
</dbReference>
<dbReference type="PANTHER" id="PTHR12532:SF0">
    <property type="entry name" value="TRANSLATIONAL ACTIVATOR OF CYTOCHROME C OXIDASE 1"/>
    <property type="match status" value="1"/>
</dbReference>
<comment type="similarity">
    <text evidence="2">Belongs to the TACO1 family.</text>
</comment>
<dbReference type="Proteomes" id="UP001347796">
    <property type="component" value="Unassembled WGS sequence"/>
</dbReference>
<comment type="caution">
    <text evidence="5">The sequence shown here is derived from an EMBL/GenBank/DDBJ whole genome shotgun (WGS) entry which is preliminary data.</text>
</comment>
<dbReference type="Pfam" id="PF01709">
    <property type="entry name" value="Transcrip_reg"/>
    <property type="match status" value="1"/>
</dbReference>
<dbReference type="Pfam" id="PF20772">
    <property type="entry name" value="TACO1_YebC_N"/>
    <property type="match status" value="1"/>
</dbReference>